<dbReference type="FunFam" id="1.10.150.780:FF:000005">
    <property type="entry name" value="Vacuolar protein sorting complex subunit, putative"/>
    <property type="match status" value="1"/>
</dbReference>
<sequence>MHHKRHFNHTSRLGSWISLGADALFRFSELEDYSNPLPFSFVNSLVAHSGCGGLVALFSPRACNFTTNENSIFLFHLAGTPLEKCSRIPLKAFESVVYMSWNKLSDHLMVVLNTGFVHFYNYCGSVAASPLPMAIPVVCASCDDGFVALVDTATEAKLVLVHLGPRKEYTIRDLPLPPSVQQFITTISLVVLDEGAHKKQTKEVFLSYSPQSSNAFICRCIFGASNSSFLELAVPVEGGRVLDMSRSPTGRAILFMMQDGSVYLTNSGFSEVSLLRRTDATPASFVQMTWCGSHCAAYLQRVQYGGAPDESGDCSCSLFLMNLDEPDRTDCISDLPFDTCLLPEKDGAWVLSKEALYFLQTAPLAVQRVFSVGSRAAGAMLLSTYDEFMTGDASAVRMLHKLEHTPGALVEAVSECIVAAGFEFEVAQQKRLLRIAAFGRTFCSLCDSSVFLGMSRRLRVRNHLRLKPLGMILTDQQLTDLGEERLLQRLAVCGEHQVAFCVAESLGSDCTTVLLDWAICRLARVPLSNKDEERQVAQQIVKKLKACNFTGFAELAHQAKVTGHGAAAVVLLDAEINPSQQVPVLLSIGEPDMALKSAIHAADADLLFTVMIHMIRSRGSAALPSLTSHKASCDLLLQYVGMCESNQQLMAECFNKHPRVQAYFHLRSYFREETRLAHALSQSTESENWEMLQECKSVEIQAAIASTKKAVEQSARPQSTATSFSPILSSGAASSPSMVEDRFLQLQSRLLEEQTHLMNKYKDYRFLQASAADTIRYALEHGHTSVAQRLKTAFCVPEKMFQWCMLNAYLCTGQWDLIDDMSGFSSNKKTLLDGETLVTALLSYKRPQQAKQYISRIPKIETRMEYYVLCSDWFGAGAECRRQNDPDLLMQLKDRAKGNPDVLRLIEEGWCTSPQTSAISFPKLF</sequence>
<protein>
    <recommendedName>
        <fullName evidence="8">Vacuolar protein sorting complex subunit</fullName>
    </recommendedName>
</protein>
<name>A0A836IY47_9TRYP</name>
<reference evidence="6 7" key="1">
    <citation type="submission" date="2021-02" db="EMBL/GenBank/DDBJ databases">
        <title>Porcisia hertigi Genome sequencing and assembly.</title>
        <authorList>
            <person name="Almutairi H."/>
            <person name="Gatherer D."/>
        </authorList>
    </citation>
    <scope>NUCLEOTIDE SEQUENCE [LARGE SCALE GENOMIC DNA]</scope>
    <source>
        <strain evidence="6 7">C119</strain>
    </source>
</reference>
<evidence type="ECO:0000256" key="3">
    <source>
        <dbReference type="SAM" id="MobiDB-lite"/>
    </source>
</evidence>
<dbReference type="GO" id="GO:0005765">
    <property type="term" value="C:lysosomal membrane"/>
    <property type="evidence" value="ECO:0007669"/>
    <property type="project" value="TreeGrafter"/>
</dbReference>
<evidence type="ECO:0000313" key="7">
    <source>
        <dbReference type="Proteomes" id="UP000674318"/>
    </source>
</evidence>
<evidence type="ECO:0000259" key="5">
    <source>
        <dbReference type="Pfam" id="PF04841"/>
    </source>
</evidence>
<dbReference type="AlphaFoldDB" id="A0A836IY47"/>
<dbReference type="InterPro" id="IPR016534">
    <property type="entry name" value="VPS16"/>
</dbReference>
<evidence type="ECO:0000256" key="1">
    <source>
        <dbReference type="ARBA" id="ARBA00009250"/>
    </source>
</evidence>
<dbReference type="GO" id="GO:0006886">
    <property type="term" value="P:intracellular protein transport"/>
    <property type="evidence" value="ECO:0007669"/>
    <property type="project" value="InterPro"/>
</dbReference>
<dbReference type="SUPFAM" id="SSF50978">
    <property type="entry name" value="WD40 repeat-like"/>
    <property type="match status" value="1"/>
</dbReference>
<dbReference type="PIRSF" id="PIRSF007949">
    <property type="entry name" value="VPS16"/>
    <property type="match status" value="1"/>
</dbReference>
<evidence type="ECO:0008006" key="8">
    <source>
        <dbReference type="Google" id="ProtNLM"/>
    </source>
</evidence>
<dbReference type="GeneID" id="94292618"/>
<evidence type="ECO:0000256" key="2">
    <source>
        <dbReference type="PIRNR" id="PIRNR007949"/>
    </source>
</evidence>
<feature type="domain" description="Vps16 N-terminal" evidence="5">
    <location>
        <begin position="239"/>
        <end position="443"/>
    </location>
</feature>
<dbReference type="EMBL" id="JAFJZO010000018">
    <property type="protein sequence ID" value="KAG5507643.1"/>
    <property type="molecule type" value="Genomic_DNA"/>
</dbReference>
<evidence type="ECO:0000313" key="6">
    <source>
        <dbReference type="EMBL" id="KAG5507643.1"/>
    </source>
</evidence>
<dbReference type="GO" id="GO:0005768">
    <property type="term" value="C:endosome"/>
    <property type="evidence" value="ECO:0007669"/>
    <property type="project" value="TreeGrafter"/>
</dbReference>
<dbReference type="Proteomes" id="UP000674318">
    <property type="component" value="Unassembled WGS sequence"/>
</dbReference>
<dbReference type="GO" id="GO:0016197">
    <property type="term" value="P:endosomal transport"/>
    <property type="evidence" value="ECO:0007669"/>
    <property type="project" value="TreeGrafter"/>
</dbReference>
<accession>A0A836IY47</accession>
<dbReference type="GO" id="GO:0042144">
    <property type="term" value="P:vacuole fusion, non-autophagic"/>
    <property type="evidence" value="ECO:0007669"/>
    <property type="project" value="TreeGrafter"/>
</dbReference>
<feature type="domain" description="Vps16 C-terminal" evidence="4">
    <location>
        <begin position="710"/>
        <end position="901"/>
    </location>
</feature>
<comment type="similarity">
    <text evidence="1 2">Belongs to the VPS16 family.</text>
</comment>
<comment type="caution">
    <text evidence="6">The sequence shown here is derived from an EMBL/GenBank/DDBJ whole genome shotgun (WGS) entry which is preliminary data.</text>
</comment>
<dbReference type="Pfam" id="PF04840">
    <property type="entry name" value="Vps16_C"/>
    <property type="match status" value="2"/>
</dbReference>
<dbReference type="GO" id="GO:0003779">
    <property type="term" value="F:actin binding"/>
    <property type="evidence" value="ECO:0007669"/>
    <property type="project" value="TreeGrafter"/>
</dbReference>
<feature type="domain" description="Vps16 C-terminal" evidence="4">
    <location>
        <begin position="552"/>
        <end position="682"/>
    </location>
</feature>
<dbReference type="InterPro" id="IPR036322">
    <property type="entry name" value="WD40_repeat_dom_sf"/>
</dbReference>
<dbReference type="PANTHER" id="PTHR12811">
    <property type="entry name" value="VACUOLAR PROTEIN SORTING VPS16"/>
    <property type="match status" value="1"/>
</dbReference>
<dbReference type="OrthoDB" id="1792at2759"/>
<keyword evidence="7" id="KW-1185">Reference proteome</keyword>
<dbReference type="InterPro" id="IPR006925">
    <property type="entry name" value="Vps16_C"/>
</dbReference>
<proteinExistence type="inferred from homology"/>
<dbReference type="Gene3D" id="1.10.150.780">
    <property type="entry name" value="Vps16, C-terminal region"/>
    <property type="match status" value="1"/>
</dbReference>
<feature type="region of interest" description="Disordered" evidence="3">
    <location>
        <begin position="711"/>
        <end position="734"/>
    </location>
</feature>
<feature type="compositionally biased region" description="Polar residues" evidence="3">
    <location>
        <begin position="715"/>
        <end position="734"/>
    </location>
</feature>
<dbReference type="PANTHER" id="PTHR12811:SF0">
    <property type="entry name" value="VACUOLAR PROTEIN SORTING-ASSOCIATED PROTEIN 16 HOMOLOG"/>
    <property type="match status" value="1"/>
</dbReference>
<dbReference type="Pfam" id="PF04841">
    <property type="entry name" value="Vps16_N"/>
    <property type="match status" value="1"/>
</dbReference>
<dbReference type="InterPro" id="IPR038132">
    <property type="entry name" value="Vps16_C_sf"/>
</dbReference>
<gene>
    <name evidence="6" type="ORF">JKF63_06592</name>
</gene>
<dbReference type="GO" id="GO:0030897">
    <property type="term" value="C:HOPS complex"/>
    <property type="evidence" value="ECO:0007669"/>
    <property type="project" value="TreeGrafter"/>
</dbReference>
<dbReference type="KEGG" id="phet:94292618"/>
<evidence type="ECO:0000259" key="4">
    <source>
        <dbReference type="Pfam" id="PF04840"/>
    </source>
</evidence>
<organism evidence="6 7">
    <name type="scientific">Porcisia hertigi</name>
    <dbReference type="NCBI Taxonomy" id="2761500"/>
    <lineage>
        <taxon>Eukaryota</taxon>
        <taxon>Discoba</taxon>
        <taxon>Euglenozoa</taxon>
        <taxon>Kinetoplastea</taxon>
        <taxon>Metakinetoplastina</taxon>
        <taxon>Trypanosomatida</taxon>
        <taxon>Trypanosomatidae</taxon>
        <taxon>Leishmaniinae</taxon>
        <taxon>Porcisia</taxon>
    </lineage>
</organism>
<dbReference type="RefSeq" id="XP_067757958.1">
    <property type="nucleotide sequence ID" value="XM_067902541.1"/>
</dbReference>
<dbReference type="InterPro" id="IPR006926">
    <property type="entry name" value="Vps16_N"/>
</dbReference>